<comment type="caution">
    <text evidence="6">The sequence shown here is derived from an EMBL/GenBank/DDBJ whole genome shotgun (WGS) entry which is preliminary data.</text>
</comment>
<evidence type="ECO:0000256" key="2">
    <source>
        <dbReference type="ARBA" id="ARBA00023295"/>
    </source>
</evidence>
<dbReference type="Proteomes" id="UP000237684">
    <property type="component" value="Unassembled WGS sequence"/>
</dbReference>
<proteinExistence type="inferred from homology"/>
<evidence type="ECO:0000256" key="3">
    <source>
        <dbReference type="RuleBase" id="RU361153"/>
    </source>
</evidence>
<feature type="domain" description="Glycoside hydrolase family 5" evidence="5">
    <location>
        <begin position="44"/>
        <end position="331"/>
    </location>
</feature>
<dbReference type="SUPFAM" id="SSF51445">
    <property type="entry name" value="(Trans)glycosidases"/>
    <property type="match status" value="1"/>
</dbReference>
<keyword evidence="2 3" id="KW-0326">Glycosidase</keyword>
<evidence type="ECO:0000259" key="5">
    <source>
        <dbReference type="Pfam" id="PF00150"/>
    </source>
</evidence>
<organism evidence="6 7">
    <name type="scientific">Abditibacterium utsteinense</name>
    <dbReference type="NCBI Taxonomy" id="1960156"/>
    <lineage>
        <taxon>Bacteria</taxon>
        <taxon>Pseudomonadati</taxon>
        <taxon>Abditibacteriota</taxon>
        <taxon>Abditibacteriia</taxon>
        <taxon>Abditibacteriales</taxon>
        <taxon>Abditibacteriaceae</taxon>
        <taxon>Abditibacterium</taxon>
    </lineage>
</organism>
<evidence type="ECO:0000256" key="1">
    <source>
        <dbReference type="ARBA" id="ARBA00022801"/>
    </source>
</evidence>
<dbReference type="PROSITE" id="PS00659">
    <property type="entry name" value="GLYCOSYL_HYDROL_F5"/>
    <property type="match status" value="1"/>
</dbReference>
<dbReference type="InterPro" id="IPR018087">
    <property type="entry name" value="Glyco_hydro_5_CS"/>
</dbReference>
<sequence length="363" mass="40305">MRFIALSSLCLVRLGLLSLALFGSSVLAQAAPSQLHTQGRDILDERNRVVTLRGVNLPSLEWKSAGDYVLQSTKVLLESWKANFIRLPLSQDRWFGRAPEQNDGGAAYRQLIDDTVQLISAKNAHVLLDLHWSNAGVWGQNIGQHKMPDVNSEIFWLMVADKYKNHPAVLFDLYNEPHDVSWEIWKSGGEISEIQTTKNGDAPETTRELKYQTPGMQHLVDVVRATGAKNPIVIGGLDWAYDLTGVLQGGAISDPKGNGIIYSTHIYTWKGDSPAQWNEKAGDLGKTLPLLIGEFGAEPGERGGEDPNTWVPKMLKYIADNRFSYAAWCFHTGATPRIIADWNYTPTPYFGAYVKQALAQAAR</sequence>
<dbReference type="Gene3D" id="3.20.20.80">
    <property type="entry name" value="Glycosidases"/>
    <property type="match status" value="1"/>
</dbReference>
<dbReference type="EMBL" id="NIGF01000014">
    <property type="protein sequence ID" value="PQV63189.1"/>
    <property type="molecule type" value="Genomic_DNA"/>
</dbReference>
<keyword evidence="1 3" id="KW-0378">Hydrolase</keyword>
<dbReference type="GO" id="GO:0004553">
    <property type="term" value="F:hydrolase activity, hydrolyzing O-glycosyl compounds"/>
    <property type="evidence" value="ECO:0007669"/>
    <property type="project" value="InterPro"/>
</dbReference>
<feature type="chain" id="PRO_5015642846" evidence="4">
    <location>
        <begin position="31"/>
        <end position="363"/>
    </location>
</feature>
<dbReference type="GO" id="GO:0009251">
    <property type="term" value="P:glucan catabolic process"/>
    <property type="evidence" value="ECO:0007669"/>
    <property type="project" value="TreeGrafter"/>
</dbReference>
<comment type="similarity">
    <text evidence="3">Belongs to the glycosyl hydrolase 5 (cellulase A) family.</text>
</comment>
<reference evidence="6 7" key="1">
    <citation type="journal article" date="2018" name="Syst. Appl. Microbiol.">
        <title>Abditibacterium utsteinense sp. nov., the first cultivated member of candidate phylum FBP, isolated from ice-free Antarctic soil samples.</title>
        <authorList>
            <person name="Tahon G."/>
            <person name="Tytgat B."/>
            <person name="Lebbe L."/>
            <person name="Carlier A."/>
            <person name="Willems A."/>
        </authorList>
    </citation>
    <scope>NUCLEOTIDE SEQUENCE [LARGE SCALE GENOMIC DNA]</scope>
    <source>
        <strain evidence="6 7">LMG 29911</strain>
    </source>
</reference>
<dbReference type="RefSeq" id="WP_157947674.1">
    <property type="nucleotide sequence ID" value="NZ_NIGF01000014.1"/>
</dbReference>
<dbReference type="PANTHER" id="PTHR34142">
    <property type="entry name" value="ENDO-BETA-1,4-GLUCANASE A"/>
    <property type="match status" value="1"/>
</dbReference>
<keyword evidence="7" id="KW-1185">Reference proteome</keyword>
<keyword evidence="4" id="KW-0732">Signal</keyword>
<evidence type="ECO:0000256" key="4">
    <source>
        <dbReference type="SAM" id="SignalP"/>
    </source>
</evidence>
<dbReference type="AlphaFoldDB" id="A0A2S8SR14"/>
<feature type="signal peptide" evidence="4">
    <location>
        <begin position="1"/>
        <end position="30"/>
    </location>
</feature>
<protein>
    <submittedName>
        <fullName evidence="6">Aryl-phospho-beta-D-glucosidase BglC, GH1 family</fullName>
    </submittedName>
</protein>
<dbReference type="OrthoDB" id="182870at2"/>
<evidence type="ECO:0000313" key="6">
    <source>
        <dbReference type="EMBL" id="PQV63189.1"/>
    </source>
</evidence>
<dbReference type="InterPro" id="IPR001547">
    <property type="entry name" value="Glyco_hydro_5"/>
</dbReference>
<dbReference type="InParanoid" id="A0A2S8SR14"/>
<name>A0A2S8SR14_9BACT</name>
<evidence type="ECO:0000313" key="7">
    <source>
        <dbReference type="Proteomes" id="UP000237684"/>
    </source>
</evidence>
<dbReference type="Pfam" id="PF00150">
    <property type="entry name" value="Cellulase"/>
    <property type="match status" value="1"/>
</dbReference>
<accession>A0A2S8SR14</accession>
<dbReference type="PANTHER" id="PTHR34142:SF1">
    <property type="entry name" value="GLYCOSIDE HYDROLASE FAMILY 5 DOMAIN-CONTAINING PROTEIN"/>
    <property type="match status" value="1"/>
</dbReference>
<dbReference type="InterPro" id="IPR017853">
    <property type="entry name" value="GH"/>
</dbReference>
<gene>
    <name evidence="6" type="ORF">B1R32_11414</name>
</gene>
<dbReference type="FunCoup" id="A0A2S8SR14">
    <property type="interactions" value="33"/>
</dbReference>